<keyword evidence="6 12" id="KW-0809">Transit peptide</keyword>
<comment type="caution">
    <text evidence="12">Lacks conserved residue(s) required for the propagation of feature annotation.</text>
</comment>
<dbReference type="GO" id="GO:0020037">
    <property type="term" value="F:heme binding"/>
    <property type="evidence" value="ECO:0007669"/>
    <property type="project" value="TreeGrafter"/>
</dbReference>
<feature type="transmembrane region" description="Helical" evidence="12">
    <location>
        <begin position="104"/>
        <end position="127"/>
    </location>
</feature>
<dbReference type="GO" id="GO:0006099">
    <property type="term" value="P:tricarboxylic acid cycle"/>
    <property type="evidence" value="ECO:0007669"/>
    <property type="project" value="TreeGrafter"/>
</dbReference>
<reference evidence="13 14" key="1">
    <citation type="submission" date="2011-02" db="EMBL/GenBank/DDBJ databases">
        <title>The Genome Sequence of Sphaeroforma arctica JP610.</title>
        <authorList>
            <consortium name="The Broad Institute Genome Sequencing Platform"/>
            <person name="Russ C."/>
            <person name="Cuomo C."/>
            <person name="Young S.K."/>
            <person name="Zeng Q."/>
            <person name="Gargeya S."/>
            <person name="Alvarado L."/>
            <person name="Berlin A."/>
            <person name="Chapman S.B."/>
            <person name="Chen Z."/>
            <person name="Freedman E."/>
            <person name="Gellesch M."/>
            <person name="Goldberg J."/>
            <person name="Griggs A."/>
            <person name="Gujja S."/>
            <person name="Heilman E."/>
            <person name="Heiman D."/>
            <person name="Howarth C."/>
            <person name="Mehta T."/>
            <person name="Neiman D."/>
            <person name="Pearson M."/>
            <person name="Roberts A."/>
            <person name="Saif S."/>
            <person name="Shea T."/>
            <person name="Shenoy N."/>
            <person name="Sisk P."/>
            <person name="Stolte C."/>
            <person name="Sykes S."/>
            <person name="White J."/>
            <person name="Yandava C."/>
            <person name="Burger G."/>
            <person name="Gray M.W."/>
            <person name="Holland P.W.H."/>
            <person name="King N."/>
            <person name="Lang F.B.F."/>
            <person name="Roger A.J."/>
            <person name="Ruiz-Trillo I."/>
            <person name="Haas B."/>
            <person name="Nusbaum C."/>
            <person name="Birren B."/>
        </authorList>
    </citation>
    <scope>NUCLEOTIDE SEQUENCE [LARGE SCALE GENOMIC DNA]</scope>
    <source>
        <strain evidence="13 14">JP610</strain>
    </source>
</reference>
<dbReference type="OrthoDB" id="18577at2759"/>
<dbReference type="Gene3D" id="1.20.1300.10">
    <property type="entry name" value="Fumarate reductase/succinate dehydrogenase, transmembrane subunit"/>
    <property type="match status" value="1"/>
</dbReference>
<dbReference type="AlphaFoldDB" id="A0A0L0FXS6"/>
<keyword evidence="5 12" id="KW-0999">Mitochondrion inner membrane</keyword>
<dbReference type="InterPro" id="IPR034804">
    <property type="entry name" value="SQR/QFR_C/D"/>
</dbReference>
<protein>
    <recommendedName>
        <fullName evidence="12">Succinate dehydrogenase [ubiquinone] cytochrome b small subunit</fullName>
    </recommendedName>
</protein>
<feature type="binding site" evidence="10">
    <location>
        <position position="100"/>
    </location>
    <ligand>
        <name>a ubiquinone</name>
        <dbReference type="ChEBI" id="CHEBI:16389"/>
        <note>ligand shared with IP/SDHB</note>
    </ligand>
</feature>
<dbReference type="GO" id="GO:0005743">
    <property type="term" value="C:mitochondrial inner membrane"/>
    <property type="evidence" value="ECO:0007669"/>
    <property type="project" value="UniProtKB-SubCell"/>
</dbReference>
<feature type="transmembrane region" description="Helical" evidence="12">
    <location>
        <begin position="56"/>
        <end position="84"/>
    </location>
</feature>
<dbReference type="RefSeq" id="XP_014155268.1">
    <property type="nucleotide sequence ID" value="XM_014299793.1"/>
</dbReference>
<dbReference type="STRING" id="667725.A0A0L0FXS6"/>
<evidence type="ECO:0000256" key="12">
    <source>
        <dbReference type="RuleBase" id="RU364031"/>
    </source>
</evidence>
<evidence type="ECO:0000256" key="7">
    <source>
        <dbReference type="ARBA" id="ARBA00022989"/>
    </source>
</evidence>
<dbReference type="Proteomes" id="UP000054560">
    <property type="component" value="Unassembled WGS sequence"/>
</dbReference>
<evidence type="ECO:0000256" key="6">
    <source>
        <dbReference type="ARBA" id="ARBA00022946"/>
    </source>
</evidence>
<dbReference type="EMBL" id="KQ242040">
    <property type="protein sequence ID" value="KNC81366.1"/>
    <property type="molecule type" value="Genomic_DNA"/>
</dbReference>
<evidence type="ECO:0000256" key="9">
    <source>
        <dbReference type="ARBA" id="ARBA00023136"/>
    </source>
</evidence>
<keyword evidence="11" id="KW-0408">Iron</keyword>
<evidence type="ECO:0000256" key="8">
    <source>
        <dbReference type="ARBA" id="ARBA00023128"/>
    </source>
</evidence>
<evidence type="ECO:0000256" key="10">
    <source>
        <dbReference type="PIRSR" id="PIRSR607992-1"/>
    </source>
</evidence>
<feature type="binding site" description="axial binding residue" evidence="11">
    <location>
        <position position="88"/>
    </location>
    <ligand>
        <name>heme b</name>
        <dbReference type="ChEBI" id="CHEBI:60344"/>
        <note>ligand shared with SDHC</note>
    </ligand>
    <ligandPart>
        <name>Fe</name>
        <dbReference type="ChEBI" id="CHEBI:18248"/>
    </ligandPart>
</feature>
<comment type="similarity">
    <text evidence="2 12">Belongs to the CybS family.</text>
</comment>
<evidence type="ECO:0000313" key="13">
    <source>
        <dbReference type="EMBL" id="KNC81366.1"/>
    </source>
</evidence>
<evidence type="ECO:0000256" key="11">
    <source>
        <dbReference type="PIRSR" id="PIRSR607992-2"/>
    </source>
</evidence>
<evidence type="ECO:0000256" key="3">
    <source>
        <dbReference type="ARBA" id="ARBA00022448"/>
    </source>
</evidence>
<name>A0A0L0FXS6_9EUKA</name>
<evidence type="ECO:0000256" key="4">
    <source>
        <dbReference type="ARBA" id="ARBA00022692"/>
    </source>
</evidence>
<keyword evidence="3" id="KW-0813">Transport</keyword>
<evidence type="ECO:0000256" key="2">
    <source>
        <dbReference type="ARBA" id="ARBA00007294"/>
    </source>
</evidence>
<dbReference type="GO" id="GO:0048039">
    <property type="term" value="F:ubiquinone binding"/>
    <property type="evidence" value="ECO:0007669"/>
    <property type="project" value="TreeGrafter"/>
</dbReference>
<dbReference type="GO" id="GO:0046872">
    <property type="term" value="F:metal ion binding"/>
    <property type="evidence" value="ECO:0007669"/>
    <property type="project" value="UniProtKB-KW"/>
</dbReference>
<evidence type="ECO:0000256" key="5">
    <source>
        <dbReference type="ARBA" id="ARBA00022792"/>
    </source>
</evidence>
<keyword evidence="8 12" id="KW-0496">Mitochondrion</keyword>
<gene>
    <name evidence="13" type="ORF">SARC_06310</name>
</gene>
<comment type="subcellular location">
    <subcellularLocation>
        <location evidence="1 12">Mitochondrion inner membrane</location>
        <topology evidence="1 12">Multi-pass membrane protein</topology>
    </subcellularLocation>
</comment>
<dbReference type="GO" id="GO:0006121">
    <property type="term" value="P:mitochondrial electron transport, succinate to ubiquinone"/>
    <property type="evidence" value="ECO:0007669"/>
    <property type="project" value="TreeGrafter"/>
</dbReference>
<keyword evidence="9 12" id="KW-0472">Membrane</keyword>
<organism evidence="13 14">
    <name type="scientific">Sphaeroforma arctica JP610</name>
    <dbReference type="NCBI Taxonomy" id="667725"/>
    <lineage>
        <taxon>Eukaryota</taxon>
        <taxon>Ichthyosporea</taxon>
        <taxon>Ichthyophonida</taxon>
        <taxon>Sphaeroforma</taxon>
    </lineage>
</organism>
<dbReference type="PANTHER" id="PTHR13337:SF2">
    <property type="entry name" value="SUCCINATE DEHYDROGENASE [UBIQUINONE] CYTOCHROME B SMALL SUBUNIT, MITOCHONDRIAL"/>
    <property type="match status" value="1"/>
</dbReference>
<evidence type="ECO:0000313" key="14">
    <source>
        <dbReference type="Proteomes" id="UP000054560"/>
    </source>
</evidence>
<keyword evidence="11" id="KW-0479">Metal-binding</keyword>
<accession>A0A0L0FXS6</accession>
<keyword evidence="4 12" id="KW-0812">Transmembrane</keyword>
<evidence type="ECO:0000256" key="1">
    <source>
        <dbReference type="ARBA" id="ARBA00004448"/>
    </source>
</evidence>
<dbReference type="PANTHER" id="PTHR13337">
    <property type="entry name" value="SUCCINATE DEHYDROGENASE"/>
    <property type="match status" value="1"/>
</dbReference>
<sequence>MSSAMFTRLTPAFRQSTTCARVALTSRFAGRNFHAAPVAMQAMGMKESTHWKAERVVSVGSLALIPAAAVVGPSLPIDMAMAVVLPLHSYWGMEQVFTDYAKGIFAPLSTVLNVVVHVGTVGGLIMFNLNDVGITKAVQQLWAL</sequence>
<proteinExistence type="inferred from homology"/>
<dbReference type="InterPro" id="IPR007992">
    <property type="entry name" value="CybS"/>
</dbReference>
<dbReference type="Pfam" id="PF05328">
    <property type="entry name" value="CybS"/>
    <property type="match status" value="1"/>
</dbReference>
<keyword evidence="7 12" id="KW-1133">Transmembrane helix</keyword>
<dbReference type="eggNOG" id="KOG4097">
    <property type="taxonomic scope" value="Eukaryota"/>
</dbReference>
<dbReference type="GeneID" id="25906814"/>
<keyword evidence="14" id="KW-1185">Reference proteome</keyword>